<name>A0A6C0B960_9ZZZZ</name>
<dbReference type="EMBL" id="MN739094">
    <property type="protein sequence ID" value="QHS88251.1"/>
    <property type="molecule type" value="Genomic_DNA"/>
</dbReference>
<dbReference type="AlphaFoldDB" id="A0A6C0B960"/>
<sequence>MSKSDKCTRDMMGYSALCSLQPKGKISQCLKEASQYHEACIKGTVSGVSSGCGNSSLNTSLGASPYRKDDGRVYINSGGEIPYNGRLWNGKCYAYYVNGVRTYFTDTYGNRCCELGHLGNDDTSNGRDN</sequence>
<protein>
    <submittedName>
        <fullName evidence="1">Uncharacterized protein</fullName>
    </submittedName>
</protein>
<organism evidence="1">
    <name type="scientific">viral metagenome</name>
    <dbReference type="NCBI Taxonomy" id="1070528"/>
    <lineage>
        <taxon>unclassified sequences</taxon>
        <taxon>metagenomes</taxon>
        <taxon>organismal metagenomes</taxon>
    </lineage>
</organism>
<reference evidence="1" key="1">
    <citation type="journal article" date="2020" name="Nature">
        <title>Giant virus diversity and host interactions through global metagenomics.</title>
        <authorList>
            <person name="Schulz F."/>
            <person name="Roux S."/>
            <person name="Paez-Espino D."/>
            <person name="Jungbluth S."/>
            <person name="Walsh D.A."/>
            <person name="Denef V.J."/>
            <person name="McMahon K.D."/>
            <person name="Konstantinidis K.T."/>
            <person name="Eloe-Fadrosh E.A."/>
            <person name="Kyrpides N.C."/>
            <person name="Woyke T."/>
        </authorList>
    </citation>
    <scope>NUCLEOTIDE SEQUENCE</scope>
    <source>
        <strain evidence="1">GVMAG-M-3300010158-55</strain>
    </source>
</reference>
<evidence type="ECO:0000313" key="1">
    <source>
        <dbReference type="EMBL" id="QHS88251.1"/>
    </source>
</evidence>
<proteinExistence type="predicted"/>
<accession>A0A6C0B960</accession>